<gene>
    <name evidence="2" type="ORF">M413DRAFT_64018</name>
</gene>
<dbReference type="SUPFAM" id="SSF51905">
    <property type="entry name" value="FAD/NAD(P)-binding domain"/>
    <property type="match status" value="1"/>
</dbReference>
<name>A0A0C2YAG4_HEBCY</name>
<sequence length="60" mass="6175">MQTIGIIGAGPSGLAALKVVLESAQFKAGKWAVVVFEARETVGGVWYVPLTAVSSPAECL</sequence>
<evidence type="ECO:0000313" key="2">
    <source>
        <dbReference type="EMBL" id="KIM46828.1"/>
    </source>
</evidence>
<evidence type="ECO:0000313" key="3">
    <source>
        <dbReference type="Proteomes" id="UP000053424"/>
    </source>
</evidence>
<protein>
    <recommendedName>
        <fullName evidence="1">FAD-dependent urate hydroxylase HpyO/Asp monooxygenase CreE-like FAD/NAD(P)-binding domain-containing protein</fullName>
    </recommendedName>
</protein>
<dbReference type="InterPro" id="IPR036188">
    <property type="entry name" value="FAD/NAD-bd_sf"/>
</dbReference>
<evidence type="ECO:0000259" key="1">
    <source>
        <dbReference type="Pfam" id="PF13454"/>
    </source>
</evidence>
<dbReference type="EMBL" id="KN831770">
    <property type="protein sequence ID" value="KIM46828.1"/>
    <property type="molecule type" value="Genomic_DNA"/>
</dbReference>
<reference evidence="3" key="2">
    <citation type="submission" date="2015-01" db="EMBL/GenBank/DDBJ databases">
        <title>Evolutionary Origins and Diversification of the Mycorrhizal Mutualists.</title>
        <authorList>
            <consortium name="DOE Joint Genome Institute"/>
            <consortium name="Mycorrhizal Genomics Consortium"/>
            <person name="Kohler A."/>
            <person name="Kuo A."/>
            <person name="Nagy L.G."/>
            <person name="Floudas D."/>
            <person name="Copeland A."/>
            <person name="Barry K.W."/>
            <person name="Cichocki N."/>
            <person name="Veneault-Fourrey C."/>
            <person name="LaButti K."/>
            <person name="Lindquist E.A."/>
            <person name="Lipzen A."/>
            <person name="Lundell T."/>
            <person name="Morin E."/>
            <person name="Murat C."/>
            <person name="Riley R."/>
            <person name="Ohm R."/>
            <person name="Sun H."/>
            <person name="Tunlid A."/>
            <person name="Henrissat B."/>
            <person name="Grigoriev I.V."/>
            <person name="Hibbett D.S."/>
            <person name="Martin F."/>
        </authorList>
    </citation>
    <scope>NUCLEOTIDE SEQUENCE [LARGE SCALE GENOMIC DNA]</scope>
    <source>
        <strain evidence="3">h7</strain>
    </source>
</reference>
<dbReference type="InterPro" id="IPR038732">
    <property type="entry name" value="HpyO/CreE_NAD-binding"/>
</dbReference>
<dbReference type="Proteomes" id="UP000053424">
    <property type="component" value="Unassembled WGS sequence"/>
</dbReference>
<proteinExistence type="predicted"/>
<dbReference type="Gene3D" id="3.50.50.60">
    <property type="entry name" value="FAD/NAD(P)-binding domain"/>
    <property type="match status" value="1"/>
</dbReference>
<reference evidence="2 3" key="1">
    <citation type="submission" date="2014-04" db="EMBL/GenBank/DDBJ databases">
        <authorList>
            <consortium name="DOE Joint Genome Institute"/>
            <person name="Kuo A."/>
            <person name="Gay G."/>
            <person name="Dore J."/>
            <person name="Kohler A."/>
            <person name="Nagy L.G."/>
            <person name="Floudas D."/>
            <person name="Copeland A."/>
            <person name="Barry K.W."/>
            <person name="Cichocki N."/>
            <person name="Veneault-Fourrey C."/>
            <person name="LaButti K."/>
            <person name="Lindquist E.A."/>
            <person name="Lipzen A."/>
            <person name="Lundell T."/>
            <person name="Morin E."/>
            <person name="Murat C."/>
            <person name="Sun H."/>
            <person name="Tunlid A."/>
            <person name="Henrissat B."/>
            <person name="Grigoriev I.V."/>
            <person name="Hibbett D.S."/>
            <person name="Martin F."/>
            <person name="Nordberg H.P."/>
            <person name="Cantor M.N."/>
            <person name="Hua S.X."/>
        </authorList>
    </citation>
    <scope>NUCLEOTIDE SEQUENCE [LARGE SCALE GENOMIC DNA]</scope>
    <source>
        <strain evidence="3">h7</strain>
    </source>
</reference>
<dbReference type="STRING" id="686832.A0A0C2YAG4"/>
<dbReference type="OrthoDB" id="66881at2759"/>
<feature type="domain" description="FAD-dependent urate hydroxylase HpyO/Asp monooxygenase CreE-like FAD/NAD(P)-binding" evidence="1">
    <location>
        <begin position="6"/>
        <end position="47"/>
    </location>
</feature>
<dbReference type="AlphaFoldDB" id="A0A0C2YAG4"/>
<organism evidence="2 3">
    <name type="scientific">Hebeloma cylindrosporum</name>
    <dbReference type="NCBI Taxonomy" id="76867"/>
    <lineage>
        <taxon>Eukaryota</taxon>
        <taxon>Fungi</taxon>
        <taxon>Dikarya</taxon>
        <taxon>Basidiomycota</taxon>
        <taxon>Agaricomycotina</taxon>
        <taxon>Agaricomycetes</taxon>
        <taxon>Agaricomycetidae</taxon>
        <taxon>Agaricales</taxon>
        <taxon>Agaricineae</taxon>
        <taxon>Hymenogastraceae</taxon>
        <taxon>Hebeloma</taxon>
    </lineage>
</organism>
<dbReference type="Pfam" id="PF13454">
    <property type="entry name" value="NAD_binding_9"/>
    <property type="match status" value="1"/>
</dbReference>
<dbReference type="HOGENOM" id="CLU_209940_0_0_1"/>
<keyword evidence="3" id="KW-1185">Reference proteome</keyword>
<accession>A0A0C2YAG4</accession>